<sequence>MKHNQSSIMLQRPTIPPRATSVLTATPHSPQQSVIPKSLCSNPSLRASHRGDALRSHLGAESRCRPAIHTWCHLDIRRFV</sequence>
<accession>A0A6A7AFS8</accession>
<proteinExistence type="predicted"/>
<evidence type="ECO:0000313" key="2">
    <source>
        <dbReference type="Proteomes" id="UP000799424"/>
    </source>
</evidence>
<keyword evidence="2" id="KW-1185">Reference proteome</keyword>
<dbReference type="AlphaFoldDB" id="A0A6A7AFS8"/>
<organism evidence="1 2">
    <name type="scientific">Ophiobolus disseminans</name>
    <dbReference type="NCBI Taxonomy" id="1469910"/>
    <lineage>
        <taxon>Eukaryota</taxon>
        <taxon>Fungi</taxon>
        <taxon>Dikarya</taxon>
        <taxon>Ascomycota</taxon>
        <taxon>Pezizomycotina</taxon>
        <taxon>Dothideomycetes</taxon>
        <taxon>Pleosporomycetidae</taxon>
        <taxon>Pleosporales</taxon>
        <taxon>Pleosporineae</taxon>
        <taxon>Phaeosphaeriaceae</taxon>
        <taxon>Ophiobolus</taxon>
    </lineage>
</organism>
<dbReference type="EMBL" id="MU006218">
    <property type="protein sequence ID" value="KAF2831559.1"/>
    <property type="molecule type" value="Genomic_DNA"/>
</dbReference>
<protein>
    <submittedName>
        <fullName evidence="1">Uncharacterized protein</fullName>
    </submittedName>
</protein>
<dbReference type="Proteomes" id="UP000799424">
    <property type="component" value="Unassembled WGS sequence"/>
</dbReference>
<gene>
    <name evidence="1" type="ORF">CC86DRAFT_140801</name>
</gene>
<evidence type="ECO:0000313" key="1">
    <source>
        <dbReference type="EMBL" id="KAF2831559.1"/>
    </source>
</evidence>
<name>A0A6A7AFS8_9PLEO</name>
<reference evidence="1" key="1">
    <citation type="journal article" date="2020" name="Stud. Mycol.">
        <title>101 Dothideomycetes genomes: a test case for predicting lifestyles and emergence of pathogens.</title>
        <authorList>
            <person name="Haridas S."/>
            <person name="Albert R."/>
            <person name="Binder M."/>
            <person name="Bloem J."/>
            <person name="Labutti K."/>
            <person name="Salamov A."/>
            <person name="Andreopoulos B."/>
            <person name="Baker S."/>
            <person name="Barry K."/>
            <person name="Bills G."/>
            <person name="Bluhm B."/>
            <person name="Cannon C."/>
            <person name="Castanera R."/>
            <person name="Culley D."/>
            <person name="Daum C."/>
            <person name="Ezra D."/>
            <person name="Gonzalez J."/>
            <person name="Henrissat B."/>
            <person name="Kuo A."/>
            <person name="Liang C."/>
            <person name="Lipzen A."/>
            <person name="Lutzoni F."/>
            <person name="Magnuson J."/>
            <person name="Mondo S."/>
            <person name="Nolan M."/>
            <person name="Ohm R."/>
            <person name="Pangilinan J."/>
            <person name="Park H.-J."/>
            <person name="Ramirez L."/>
            <person name="Alfaro M."/>
            <person name="Sun H."/>
            <person name="Tritt A."/>
            <person name="Yoshinaga Y."/>
            <person name="Zwiers L.-H."/>
            <person name="Turgeon B."/>
            <person name="Goodwin S."/>
            <person name="Spatafora J."/>
            <person name="Crous P."/>
            <person name="Grigoriev I."/>
        </authorList>
    </citation>
    <scope>NUCLEOTIDE SEQUENCE</scope>
    <source>
        <strain evidence="1">CBS 113818</strain>
    </source>
</reference>